<reference evidence="2" key="1">
    <citation type="submission" date="2022-03" db="EMBL/GenBank/DDBJ databases">
        <authorList>
            <person name="Martin H S."/>
        </authorList>
    </citation>
    <scope>NUCLEOTIDE SEQUENCE</scope>
</reference>
<feature type="region of interest" description="Disordered" evidence="1">
    <location>
        <begin position="1"/>
        <end position="42"/>
    </location>
</feature>
<proteinExistence type="predicted"/>
<protein>
    <submittedName>
        <fullName evidence="2">Uncharacterized protein</fullName>
    </submittedName>
</protein>
<name>A0ABN8I9I3_9NEOP</name>
<accession>A0ABN8I9I3</accession>
<organism evidence="2 3">
    <name type="scientific">Iphiclides podalirius</name>
    <name type="common">scarce swallowtail</name>
    <dbReference type="NCBI Taxonomy" id="110791"/>
    <lineage>
        <taxon>Eukaryota</taxon>
        <taxon>Metazoa</taxon>
        <taxon>Ecdysozoa</taxon>
        <taxon>Arthropoda</taxon>
        <taxon>Hexapoda</taxon>
        <taxon>Insecta</taxon>
        <taxon>Pterygota</taxon>
        <taxon>Neoptera</taxon>
        <taxon>Endopterygota</taxon>
        <taxon>Lepidoptera</taxon>
        <taxon>Glossata</taxon>
        <taxon>Ditrysia</taxon>
        <taxon>Papilionoidea</taxon>
        <taxon>Papilionidae</taxon>
        <taxon>Papilioninae</taxon>
        <taxon>Iphiclides</taxon>
    </lineage>
</organism>
<sequence length="232" mass="25656">MRGENPKGTHRSGNPTPSIEHFHEGNIGLRRSPATHCASSSRRMRSWYSQKRSVELISRQVRFEAGRLFAGSQRPALYGPGLDFFSVVISTATVTFRGGPRPLFQALRNLTIMDASLVPMPLLRDTECRFRQSRYVAVKKALPSLVRLKVKTTLGAGFLTALITRPRLDWMSKSKWERARFAAPGDSARWIVVNISAGSISTCRPITSLPAAYALGGRSARSRSVETAPNVD</sequence>
<feature type="non-terminal residue" evidence="2">
    <location>
        <position position="232"/>
    </location>
</feature>
<gene>
    <name evidence="2" type="ORF">IPOD504_LOCUS6592</name>
</gene>
<evidence type="ECO:0000313" key="2">
    <source>
        <dbReference type="EMBL" id="CAH2049092.1"/>
    </source>
</evidence>
<keyword evidence="3" id="KW-1185">Reference proteome</keyword>
<evidence type="ECO:0000256" key="1">
    <source>
        <dbReference type="SAM" id="MobiDB-lite"/>
    </source>
</evidence>
<dbReference type="Proteomes" id="UP000837857">
    <property type="component" value="Chromosome 19"/>
</dbReference>
<evidence type="ECO:0000313" key="3">
    <source>
        <dbReference type="Proteomes" id="UP000837857"/>
    </source>
</evidence>
<dbReference type="EMBL" id="OW152831">
    <property type="protein sequence ID" value="CAH2049092.1"/>
    <property type="molecule type" value="Genomic_DNA"/>
</dbReference>